<keyword evidence="5" id="KW-0460">Magnesium</keyword>
<dbReference type="RefSeq" id="WP_118844642.1">
    <property type="nucleotide sequence ID" value="NZ_CP032090.1"/>
</dbReference>
<keyword evidence="3" id="KW-0479">Metal-binding</keyword>
<sequence length="190" mass="21069">MLVGIVLAGGLSRRMGQDKALLEINGQTQLTRAIACLKDAGCDEVIVSRNSSGFIVDKFVQQGPVAGIHACLNHAEYDDALVIPIDMPLLSKTTLRTLINQGRRRDCACYFAHSVLPCYLNRLERASLIAQQRLEHGQRSVSGLLEELGAAVIELFESNGEGRELYNVNTPQQWAQARCLVDQKDYAWRE</sequence>
<dbReference type="CDD" id="cd02503">
    <property type="entry name" value="MobA"/>
    <property type="match status" value="1"/>
</dbReference>
<dbReference type="InterPro" id="IPR025877">
    <property type="entry name" value="MobA-like_NTP_Trfase"/>
</dbReference>
<evidence type="ECO:0000259" key="8">
    <source>
        <dbReference type="Pfam" id="PF12804"/>
    </source>
</evidence>
<dbReference type="SUPFAM" id="SSF53448">
    <property type="entry name" value="Nucleotide-diphospho-sugar transferases"/>
    <property type="match status" value="1"/>
</dbReference>
<keyword evidence="7" id="KW-0501">Molybdenum cofactor biosynthesis</keyword>
<evidence type="ECO:0000256" key="1">
    <source>
        <dbReference type="ARBA" id="ARBA00022490"/>
    </source>
</evidence>
<evidence type="ECO:0000256" key="3">
    <source>
        <dbReference type="ARBA" id="ARBA00022723"/>
    </source>
</evidence>
<accession>A0AAD0S1D3</accession>
<dbReference type="KEGG" id="pdj:D0907_14035"/>
<dbReference type="GO" id="GO:0016779">
    <property type="term" value="F:nucleotidyltransferase activity"/>
    <property type="evidence" value="ECO:0007669"/>
    <property type="project" value="UniProtKB-KW"/>
</dbReference>
<proteinExistence type="predicted"/>
<evidence type="ECO:0000313" key="10">
    <source>
        <dbReference type="Proteomes" id="UP000264605"/>
    </source>
</evidence>
<gene>
    <name evidence="9" type="ORF">D0907_14035</name>
</gene>
<keyword evidence="2" id="KW-0808">Transferase</keyword>
<dbReference type="PANTHER" id="PTHR19136">
    <property type="entry name" value="MOLYBDENUM COFACTOR GUANYLYLTRANSFERASE"/>
    <property type="match status" value="1"/>
</dbReference>
<dbReference type="Proteomes" id="UP000264605">
    <property type="component" value="Chromosome"/>
</dbReference>
<dbReference type="InterPro" id="IPR013482">
    <property type="entry name" value="Molybde_CF_guanTrfase"/>
</dbReference>
<evidence type="ECO:0000256" key="4">
    <source>
        <dbReference type="ARBA" id="ARBA00022741"/>
    </source>
</evidence>
<name>A0AAD0S1D3_9GAMM</name>
<dbReference type="AlphaFoldDB" id="A0AAD0S1D3"/>
<dbReference type="PANTHER" id="PTHR19136:SF81">
    <property type="entry name" value="MOLYBDENUM COFACTOR GUANYLYLTRANSFERASE"/>
    <property type="match status" value="1"/>
</dbReference>
<keyword evidence="9" id="KW-0548">Nucleotidyltransferase</keyword>
<dbReference type="EMBL" id="CP032090">
    <property type="protein sequence ID" value="AXV66318.1"/>
    <property type="molecule type" value="Genomic_DNA"/>
</dbReference>
<evidence type="ECO:0000313" key="9">
    <source>
        <dbReference type="EMBL" id="AXV66318.1"/>
    </source>
</evidence>
<feature type="domain" description="MobA-like NTP transferase" evidence="8">
    <location>
        <begin position="4"/>
        <end position="141"/>
    </location>
</feature>
<reference evidence="9 10" key="1">
    <citation type="submission" date="2018-08" db="EMBL/GenBank/DDBJ databases">
        <title>Draft genome sequence of Pseudoalteromonas donghaensis HJ51.</title>
        <authorList>
            <person name="Oh J."/>
            <person name="Roh D."/>
        </authorList>
    </citation>
    <scope>NUCLEOTIDE SEQUENCE [LARGE SCALE GENOMIC DNA]</scope>
    <source>
        <strain evidence="9 10">HJ51</strain>
    </source>
</reference>
<keyword evidence="4" id="KW-0547">Nucleotide-binding</keyword>
<evidence type="ECO:0000256" key="2">
    <source>
        <dbReference type="ARBA" id="ARBA00022679"/>
    </source>
</evidence>
<dbReference type="GO" id="GO:0005525">
    <property type="term" value="F:GTP binding"/>
    <property type="evidence" value="ECO:0007669"/>
    <property type="project" value="UniProtKB-KW"/>
</dbReference>
<dbReference type="Gene3D" id="3.90.550.10">
    <property type="entry name" value="Spore Coat Polysaccharide Biosynthesis Protein SpsA, Chain A"/>
    <property type="match status" value="1"/>
</dbReference>
<keyword evidence="6" id="KW-0342">GTP-binding</keyword>
<dbReference type="InterPro" id="IPR029044">
    <property type="entry name" value="Nucleotide-diphossugar_trans"/>
</dbReference>
<evidence type="ECO:0000256" key="6">
    <source>
        <dbReference type="ARBA" id="ARBA00023134"/>
    </source>
</evidence>
<dbReference type="GeneID" id="99506593"/>
<dbReference type="GO" id="GO:0006777">
    <property type="term" value="P:Mo-molybdopterin cofactor biosynthetic process"/>
    <property type="evidence" value="ECO:0007669"/>
    <property type="project" value="UniProtKB-KW"/>
</dbReference>
<evidence type="ECO:0000256" key="5">
    <source>
        <dbReference type="ARBA" id="ARBA00022842"/>
    </source>
</evidence>
<dbReference type="GO" id="GO:0046872">
    <property type="term" value="F:metal ion binding"/>
    <property type="evidence" value="ECO:0007669"/>
    <property type="project" value="UniProtKB-KW"/>
</dbReference>
<keyword evidence="1" id="KW-0963">Cytoplasm</keyword>
<evidence type="ECO:0000256" key="7">
    <source>
        <dbReference type="ARBA" id="ARBA00023150"/>
    </source>
</evidence>
<protein>
    <submittedName>
        <fullName evidence="9">Molybdenum cofactor guanylyltransferase</fullName>
    </submittedName>
</protein>
<dbReference type="Pfam" id="PF12804">
    <property type="entry name" value="NTP_transf_3"/>
    <property type="match status" value="1"/>
</dbReference>
<organism evidence="9 10">
    <name type="scientific">Pseudoalteromonas lipolytica</name>
    <dbReference type="NCBI Taxonomy" id="570156"/>
    <lineage>
        <taxon>Bacteria</taxon>
        <taxon>Pseudomonadati</taxon>
        <taxon>Pseudomonadota</taxon>
        <taxon>Gammaproteobacteria</taxon>
        <taxon>Alteromonadales</taxon>
        <taxon>Pseudoalteromonadaceae</taxon>
        <taxon>Pseudoalteromonas</taxon>
    </lineage>
</organism>